<dbReference type="GO" id="GO:0030414">
    <property type="term" value="F:peptidase inhibitor activity"/>
    <property type="evidence" value="ECO:0007669"/>
    <property type="project" value="TreeGrafter"/>
</dbReference>
<dbReference type="Proteomes" id="UP000094526">
    <property type="component" value="Unassembled WGS sequence"/>
</dbReference>
<reference evidence="2" key="1">
    <citation type="submission" date="2015-07" db="EMBL/GenBank/DDBJ databases">
        <authorList>
            <person name="Teixeira M.M."/>
            <person name="Souza R.C."/>
            <person name="Almeida L.G."/>
            <person name="Vicente V.A."/>
            <person name="de Hoog S."/>
            <person name="Bocca A.L."/>
            <person name="de Almeida S.R."/>
            <person name="Vasconcelos A.T."/>
            <person name="Felipe M.S."/>
        </authorList>
    </citation>
    <scope>NUCLEOTIDE SEQUENCE [LARGE SCALE GENOMIC DNA]</scope>
    <source>
        <strain evidence="2">KSF</strain>
    </source>
</reference>
<dbReference type="VEuPathDB" id="FungiDB:G647_08063"/>
<sequence length="266" mass="28752">MATDEKIKRYLDVVTNDKSKILELSYNGKVLEPGQHIARSDAKLPPTLSFAVPRHAATYMVVCIDLDGPYPSLNFLSPILHWIQPGLKPSAASKVLTSSDPFVANYIGPGPPPGSSPHRYVFILYEQPEGFDGAKHAPPGGKEYGNLARMRFALGDWEKKANLSHPIESCDEDHCTPGDRIIVKANTQGSLGGVKWQNLRLRPLSTGTTKPVSHPEPGEESHATALATFLKPSMLRSGLFSPTPSPFCGLNASSAATQLIRIASDS</sequence>
<name>A0A1C1CA91_9EURO</name>
<dbReference type="AlphaFoldDB" id="A0A1C1CA91"/>
<dbReference type="Pfam" id="PF01161">
    <property type="entry name" value="PBP"/>
    <property type="match status" value="1"/>
</dbReference>
<keyword evidence="2" id="KW-1185">Reference proteome</keyword>
<dbReference type="GO" id="GO:0005543">
    <property type="term" value="F:phospholipid binding"/>
    <property type="evidence" value="ECO:0007669"/>
    <property type="project" value="TreeGrafter"/>
</dbReference>
<dbReference type="Gene3D" id="3.90.280.10">
    <property type="entry name" value="PEBP-like"/>
    <property type="match status" value="1"/>
</dbReference>
<dbReference type="SUPFAM" id="SSF49777">
    <property type="entry name" value="PEBP-like"/>
    <property type="match status" value="1"/>
</dbReference>
<dbReference type="InterPro" id="IPR035810">
    <property type="entry name" value="PEBP_euk"/>
</dbReference>
<dbReference type="OrthoDB" id="2506647at2759"/>
<protein>
    <submittedName>
        <fullName evidence="1">Putative protease inhibitor (Tfs1)</fullName>
    </submittedName>
</protein>
<evidence type="ECO:0000313" key="1">
    <source>
        <dbReference type="EMBL" id="OCT45435.1"/>
    </source>
</evidence>
<dbReference type="PANTHER" id="PTHR11362:SF78">
    <property type="entry name" value="PROTEASE INHIBITOR"/>
    <property type="match status" value="1"/>
</dbReference>
<comment type="caution">
    <text evidence="1">The sequence shown here is derived from an EMBL/GenBank/DDBJ whole genome shotgun (WGS) entry which is preliminary data.</text>
</comment>
<dbReference type="GO" id="GO:0030162">
    <property type="term" value="P:regulation of proteolysis"/>
    <property type="evidence" value="ECO:0007669"/>
    <property type="project" value="TreeGrafter"/>
</dbReference>
<dbReference type="PANTHER" id="PTHR11362">
    <property type="entry name" value="PHOSPHATIDYLETHANOLAMINE-BINDING PROTEIN"/>
    <property type="match status" value="1"/>
</dbReference>
<dbReference type="eggNOG" id="KOG3346">
    <property type="taxonomic scope" value="Eukaryota"/>
</dbReference>
<dbReference type="EMBL" id="LGRB01000020">
    <property type="protein sequence ID" value="OCT45435.1"/>
    <property type="molecule type" value="Genomic_DNA"/>
</dbReference>
<proteinExistence type="predicted"/>
<dbReference type="GO" id="GO:0046578">
    <property type="term" value="P:regulation of Ras protein signal transduction"/>
    <property type="evidence" value="ECO:0007669"/>
    <property type="project" value="TreeGrafter"/>
</dbReference>
<dbReference type="STRING" id="86049.A0A1C1CA91"/>
<evidence type="ECO:0000313" key="2">
    <source>
        <dbReference type="Proteomes" id="UP000094526"/>
    </source>
</evidence>
<dbReference type="InterPro" id="IPR008914">
    <property type="entry name" value="PEBP"/>
</dbReference>
<accession>A0A1C1CA91</accession>
<gene>
    <name evidence="1" type="ORF">CLCR_05974</name>
</gene>
<dbReference type="InterPro" id="IPR036610">
    <property type="entry name" value="PEBP-like_sf"/>
</dbReference>
<organism evidence="1 2">
    <name type="scientific">Cladophialophora carrionii</name>
    <dbReference type="NCBI Taxonomy" id="86049"/>
    <lineage>
        <taxon>Eukaryota</taxon>
        <taxon>Fungi</taxon>
        <taxon>Dikarya</taxon>
        <taxon>Ascomycota</taxon>
        <taxon>Pezizomycotina</taxon>
        <taxon>Eurotiomycetes</taxon>
        <taxon>Chaetothyriomycetidae</taxon>
        <taxon>Chaetothyriales</taxon>
        <taxon>Herpotrichiellaceae</taxon>
        <taxon>Cladophialophora</taxon>
    </lineage>
</organism>
<dbReference type="VEuPathDB" id="FungiDB:CLCR_05974"/>
<dbReference type="CDD" id="cd00866">
    <property type="entry name" value="PEBP_euk"/>
    <property type="match status" value="1"/>
</dbReference>